<protein>
    <recommendedName>
        <fullName evidence="12">Mannosyltransferase</fullName>
        <ecNumber evidence="12">2.4.1.-</ecNumber>
    </recommendedName>
</protein>
<keyword evidence="6 12" id="KW-0812">Transmembrane</keyword>
<dbReference type="GO" id="GO:0006487">
    <property type="term" value="P:protein N-linked glycosylation"/>
    <property type="evidence" value="ECO:0007669"/>
    <property type="project" value="TreeGrafter"/>
</dbReference>
<evidence type="ECO:0000256" key="10">
    <source>
        <dbReference type="ARBA" id="ARBA00044721"/>
    </source>
</evidence>
<feature type="transmembrane region" description="Helical" evidence="12">
    <location>
        <begin position="353"/>
        <end position="375"/>
    </location>
</feature>
<evidence type="ECO:0000256" key="7">
    <source>
        <dbReference type="ARBA" id="ARBA00022824"/>
    </source>
</evidence>
<evidence type="ECO:0000313" key="13">
    <source>
        <dbReference type="EMBL" id="KAK2600229.1"/>
    </source>
</evidence>
<dbReference type="PANTHER" id="PTHR22760">
    <property type="entry name" value="GLYCOSYLTRANSFERASE"/>
    <property type="match status" value="1"/>
</dbReference>
<organism evidence="13 14">
    <name type="scientific">Conoideocrella luteorostrata</name>
    <dbReference type="NCBI Taxonomy" id="1105319"/>
    <lineage>
        <taxon>Eukaryota</taxon>
        <taxon>Fungi</taxon>
        <taxon>Dikarya</taxon>
        <taxon>Ascomycota</taxon>
        <taxon>Pezizomycotina</taxon>
        <taxon>Sordariomycetes</taxon>
        <taxon>Hypocreomycetidae</taxon>
        <taxon>Hypocreales</taxon>
        <taxon>Clavicipitaceae</taxon>
        <taxon>Conoideocrella</taxon>
    </lineage>
</organism>
<feature type="transmembrane region" description="Helical" evidence="12">
    <location>
        <begin position="321"/>
        <end position="341"/>
    </location>
</feature>
<dbReference type="EMBL" id="JASWJB010000079">
    <property type="protein sequence ID" value="KAK2600229.1"/>
    <property type="molecule type" value="Genomic_DNA"/>
</dbReference>
<dbReference type="AlphaFoldDB" id="A0AAJ0CR85"/>
<evidence type="ECO:0000313" key="14">
    <source>
        <dbReference type="Proteomes" id="UP001251528"/>
    </source>
</evidence>
<feature type="transmembrane region" description="Helical" evidence="12">
    <location>
        <begin position="176"/>
        <end position="203"/>
    </location>
</feature>
<comment type="similarity">
    <text evidence="3 12">Belongs to the glycosyltransferase 22 family.</text>
</comment>
<evidence type="ECO:0000256" key="2">
    <source>
        <dbReference type="ARBA" id="ARBA00004922"/>
    </source>
</evidence>
<dbReference type="GO" id="GO:0005789">
    <property type="term" value="C:endoplasmic reticulum membrane"/>
    <property type="evidence" value="ECO:0007669"/>
    <property type="project" value="UniProtKB-SubCell"/>
</dbReference>
<feature type="transmembrane region" description="Helical" evidence="12">
    <location>
        <begin position="146"/>
        <end position="164"/>
    </location>
</feature>
<dbReference type="PANTHER" id="PTHR22760:SF1">
    <property type="entry name" value="DOL-P-MAN:MAN(7)GLCNAC(2)-PP-DOL ALPHA-1,6-MANNOSYLTRANSFERASE"/>
    <property type="match status" value="1"/>
</dbReference>
<comment type="function">
    <text evidence="10">Mannosyltransferase that operates in the biosynthetic pathway of dolichol-linked oligosaccharides, the glycan precursors employed in protein asparagine (N)-glycosylation. The assembly of dolichol-linked oligosaccharides begins on the cytosolic side of the endoplasmic reticulum membrane and finishes in its lumen. The sequential addition of sugars to dolichol pyrophosphate produces dolichol-linked oligosaccharides containing fourteen sugars, including two GlcNAcs, nine mannoses and three glucoses. Once assembled, the oligosaccharide is transferred from the lipid to nascent proteins by oligosaccharyltransferases. In the lumen of the endoplasmic reticulum, adds the eighth mannose residue in an alpha-1,6 linkage onto Man(7)GlcNAc(2)-PP-dolichol to produce Man(8)GlcNAc(2)-PP-dolichol.</text>
</comment>
<evidence type="ECO:0000256" key="12">
    <source>
        <dbReference type="RuleBase" id="RU363075"/>
    </source>
</evidence>
<evidence type="ECO:0000256" key="11">
    <source>
        <dbReference type="ARBA" id="ARBA00048899"/>
    </source>
</evidence>
<evidence type="ECO:0000256" key="3">
    <source>
        <dbReference type="ARBA" id="ARBA00007063"/>
    </source>
</evidence>
<reference evidence="13" key="1">
    <citation type="submission" date="2023-06" db="EMBL/GenBank/DDBJ databases">
        <title>Conoideocrella luteorostrata (Hypocreales: Clavicipitaceae), a potential biocontrol fungus for elongate hemlock scale in United States Christmas tree production areas.</title>
        <authorList>
            <person name="Barrett H."/>
            <person name="Lovett B."/>
            <person name="Macias A.M."/>
            <person name="Stajich J.E."/>
            <person name="Kasson M.T."/>
        </authorList>
    </citation>
    <scope>NUCLEOTIDE SEQUENCE</scope>
    <source>
        <strain evidence="13">ARSEF 14590</strain>
    </source>
</reference>
<evidence type="ECO:0000256" key="1">
    <source>
        <dbReference type="ARBA" id="ARBA00004477"/>
    </source>
</evidence>
<comment type="pathway">
    <text evidence="2">Protein modification; protein glycosylation.</text>
</comment>
<comment type="caution">
    <text evidence="13">The sequence shown here is derived from an EMBL/GenBank/DDBJ whole genome shotgun (WGS) entry which is preliminary data.</text>
</comment>
<keyword evidence="4 12" id="KW-0328">Glycosyltransferase</keyword>
<evidence type="ECO:0000256" key="9">
    <source>
        <dbReference type="ARBA" id="ARBA00023136"/>
    </source>
</evidence>
<dbReference type="InterPro" id="IPR005599">
    <property type="entry name" value="GPI_mannosylTrfase"/>
</dbReference>
<proteinExistence type="inferred from homology"/>
<name>A0AAJ0CR85_9HYPO</name>
<gene>
    <name evidence="13" type="primary">ECM39</name>
    <name evidence="13" type="ORF">QQS21_005025</name>
</gene>
<keyword evidence="9 12" id="KW-0472">Membrane</keyword>
<feature type="transmembrane region" description="Helical" evidence="12">
    <location>
        <begin position="92"/>
        <end position="109"/>
    </location>
</feature>
<comment type="catalytic activity">
    <reaction evidence="11">
        <text>an alpha-D-Man-(1-&gt;2)-alpha-D-Man-(1-&gt;2)-alpha-D-Man-(1-&gt;3)-[alpha-D-Man-(1-&gt;2)-alpha-D-Man-(1-&gt;3)-alpha-D-Man-(1-&gt;6)]-beta-D-Man-(1-&gt;4)-beta-D-GlcNAc-(1-&gt;4)-alpha-D-GlcNAc-diphospho-di-trans,poly-cis-dolichol + a di-trans,poly-cis-dolichyl beta-D-mannosyl phosphate = an alpha-D-Man-(1-&gt;2)-alpha-D-Man-(1-&gt;2)-alpha-D-Man-(1-&gt;3)-[alpha-D-Man-(1-&gt;2)-alpha-D-Man-(1-&gt;3)-[alpha-D-Man-(1-&gt;6)]-alpha-D-Man-(1-&gt;6)]-beta-D-Man-(1-&gt;4)-beta-D-GlcNAc-(1-&gt;4)-alpha-D-GlcNAc-diphospho-di-trans,poly-cis-dolichol + a di-trans,poly-cis-dolichyl phosphate + H(+)</text>
        <dbReference type="Rhea" id="RHEA:29535"/>
        <dbReference type="Rhea" id="RHEA-COMP:19498"/>
        <dbReference type="Rhea" id="RHEA-COMP:19501"/>
        <dbReference type="Rhea" id="RHEA-COMP:19518"/>
        <dbReference type="Rhea" id="RHEA-COMP:19519"/>
        <dbReference type="ChEBI" id="CHEBI:15378"/>
        <dbReference type="ChEBI" id="CHEBI:57683"/>
        <dbReference type="ChEBI" id="CHEBI:58211"/>
        <dbReference type="ChEBI" id="CHEBI:132517"/>
        <dbReference type="ChEBI" id="CHEBI:132519"/>
        <dbReference type="EC" id="2.4.1.260"/>
    </reaction>
    <physiologicalReaction direction="left-to-right" evidence="11">
        <dbReference type="Rhea" id="RHEA:29536"/>
    </physiologicalReaction>
</comment>
<evidence type="ECO:0000256" key="5">
    <source>
        <dbReference type="ARBA" id="ARBA00022679"/>
    </source>
</evidence>
<feature type="transmembrane region" description="Helical" evidence="12">
    <location>
        <begin position="67"/>
        <end position="86"/>
    </location>
</feature>
<keyword evidence="8 12" id="KW-1133">Transmembrane helix</keyword>
<feature type="transmembrane region" description="Helical" evidence="12">
    <location>
        <begin position="209"/>
        <end position="230"/>
    </location>
</feature>
<comment type="subcellular location">
    <subcellularLocation>
        <location evidence="1 12">Endoplasmic reticulum membrane</location>
        <topology evidence="1 12">Multi-pass membrane protein</topology>
    </subcellularLocation>
</comment>
<dbReference type="GO" id="GO:0052917">
    <property type="term" value="F:dol-P-Man:Man(7)GlcNAc(2)-PP-Dol alpha-1,6-mannosyltransferase activity"/>
    <property type="evidence" value="ECO:0007669"/>
    <property type="project" value="UniProtKB-EC"/>
</dbReference>
<sequence>MDLFDTLIYALPLAHIVLSPHTKVEESFNLQATHDILTYGTPTSSPIHARFVQTYDHFSFPGAVPRTFVGSVVLAGLSQPVIALVGFPHAQLVVRAVLALFNASCLVVFRNAVRGAYGRGAARWWTVLLMSQFHVVYYLGRTLPNMFAFGLTTLAMAFLLPKKTPLLSSMRQRQALSILTFSGVVFRAEIALLLIATSLHLLLTKNISLRALLAVGTTSLLGSLLISVPIDSYFWQKPLWPELWGFYYNAIRGESSNWGTSPWHYYLSSALPRLLLNPLALPLIAYSLFHPSLTRQTRPILIPSLFYIAIYSIQPHKETRFIFYTIPTLTLAAALSANFIFQRISKPATLYKLCSLAIILSVVATLGASTAMLLLSSLNYPGGDALTQLYRHVGNHTVAPITAHADVLTCMTGLTLFNQNKQGLPLALSESWKVDVGGNKPIYLFDKTEKSEKLGWPVFWQQFDYVLLEDTALALGEWEVVGAVHGYSGLEILRPGQPEPIEAQYKVLGLASHIVSLRQRARKYTGGWWVGPRMSPRIHIMKQKHLVQVTK</sequence>
<evidence type="ECO:0000256" key="8">
    <source>
        <dbReference type="ARBA" id="ARBA00022989"/>
    </source>
</evidence>
<dbReference type="Proteomes" id="UP001251528">
    <property type="component" value="Unassembled WGS sequence"/>
</dbReference>
<dbReference type="EC" id="2.4.1.-" evidence="12"/>
<dbReference type="Pfam" id="PF03901">
    <property type="entry name" value="Glyco_transf_22"/>
    <property type="match status" value="1"/>
</dbReference>
<evidence type="ECO:0000256" key="4">
    <source>
        <dbReference type="ARBA" id="ARBA00022676"/>
    </source>
</evidence>
<keyword evidence="5 13" id="KW-0808">Transferase</keyword>
<keyword evidence="7 12" id="KW-0256">Endoplasmic reticulum</keyword>
<keyword evidence="14" id="KW-1185">Reference proteome</keyword>
<accession>A0AAJ0CR85</accession>
<evidence type="ECO:0000256" key="6">
    <source>
        <dbReference type="ARBA" id="ARBA00022692"/>
    </source>
</evidence>